<dbReference type="InterPro" id="IPR019842">
    <property type="entry name" value="Uricase_CS"/>
</dbReference>
<feature type="active site" description="Charge relay system" evidence="13">
    <location>
        <position position="62"/>
    </location>
</feature>
<dbReference type="Proteomes" id="UP000828390">
    <property type="component" value="Unassembled WGS sequence"/>
</dbReference>
<dbReference type="GO" id="GO:0005777">
    <property type="term" value="C:peroxisome"/>
    <property type="evidence" value="ECO:0007669"/>
    <property type="project" value="UniProtKB-SubCell"/>
</dbReference>
<organism evidence="16 17">
    <name type="scientific">Dreissena polymorpha</name>
    <name type="common">Zebra mussel</name>
    <name type="synonym">Mytilus polymorpha</name>
    <dbReference type="NCBI Taxonomy" id="45954"/>
    <lineage>
        <taxon>Eukaryota</taxon>
        <taxon>Metazoa</taxon>
        <taxon>Spiralia</taxon>
        <taxon>Lophotrochozoa</taxon>
        <taxon>Mollusca</taxon>
        <taxon>Bivalvia</taxon>
        <taxon>Autobranchia</taxon>
        <taxon>Heteroconchia</taxon>
        <taxon>Euheterodonta</taxon>
        <taxon>Imparidentia</taxon>
        <taxon>Neoheterodontei</taxon>
        <taxon>Myida</taxon>
        <taxon>Dreissenoidea</taxon>
        <taxon>Dreissenidae</taxon>
        <taxon>Dreissena</taxon>
    </lineage>
</organism>
<dbReference type="PIRSF" id="PIRSF000241">
    <property type="entry name" value="Urate_oxidase"/>
    <property type="match status" value="1"/>
</dbReference>
<feature type="binding site" evidence="14">
    <location>
        <position position="256"/>
    </location>
    <ligand>
        <name>5-hydroxyisourate</name>
        <dbReference type="ChEBI" id="CHEBI:18072"/>
    </ligand>
</feature>
<evidence type="ECO:0000256" key="12">
    <source>
        <dbReference type="PIRNR" id="PIRNR000241"/>
    </source>
</evidence>
<dbReference type="InterPro" id="IPR002042">
    <property type="entry name" value="Uricase"/>
</dbReference>
<evidence type="ECO:0000313" key="16">
    <source>
        <dbReference type="EMBL" id="KAH3799295.1"/>
    </source>
</evidence>
<dbReference type="PROSITE" id="PS00366">
    <property type="entry name" value="URICASE"/>
    <property type="match status" value="1"/>
</dbReference>
<comment type="catalytic activity">
    <reaction evidence="11 12 15">
        <text>urate + O2 + H2O = 5-hydroxyisourate + H2O2</text>
        <dbReference type="Rhea" id="RHEA:21368"/>
        <dbReference type="ChEBI" id="CHEBI:15377"/>
        <dbReference type="ChEBI" id="CHEBI:15379"/>
        <dbReference type="ChEBI" id="CHEBI:16240"/>
        <dbReference type="ChEBI" id="CHEBI:17775"/>
        <dbReference type="ChEBI" id="CHEBI:18072"/>
        <dbReference type="EC" id="1.7.3.3"/>
    </reaction>
</comment>
<feature type="binding site" evidence="14">
    <location>
        <position position="181"/>
    </location>
    <ligand>
        <name>5-hydroxyisourate</name>
        <dbReference type="ChEBI" id="CHEBI:18072"/>
    </ligand>
</feature>
<dbReference type="NCBIfam" id="TIGR03383">
    <property type="entry name" value="urate_oxi"/>
    <property type="match status" value="1"/>
</dbReference>
<feature type="binding site" evidence="14">
    <location>
        <position position="230"/>
    </location>
    <ligand>
        <name>5-hydroxyisourate</name>
        <dbReference type="ChEBI" id="CHEBI:18072"/>
    </ligand>
</feature>
<dbReference type="Gene3D" id="3.10.270.10">
    <property type="entry name" value="Urate Oxidase"/>
    <property type="match status" value="1"/>
</dbReference>
<comment type="caution">
    <text evidence="16">The sequence shown here is derived from an EMBL/GenBank/DDBJ whole genome shotgun (WGS) entry which is preliminary data.</text>
</comment>
<evidence type="ECO:0000256" key="3">
    <source>
        <dbReference type="ARBA" id="ARBA00004831"/>
    </source>
</evidence>
<dbReference type="EC" id="1.7.3.3" evidence="5 12"/>
<comment type="similarity">
    <text evidence="4 12 15">Belongs to the uricase family.</text>
</comment>
<keyword evidence="17" id="KW-1185">Reference proteome</keyword>
<feature type="binding site" evidence="14">
    <location>
        <position position="164"/>
    </location>
    <ligand>
        <name>5-hydroxyisourate</name>
        <dbReference type="ChEBI" id="CHEBI:18072"/>
    </ligand>
</feature>
<dbReference type="AlphaFoldDB" id="A0A9D4J5L0"/>
<feature type="binding site" evidence="14">
    <location>
        <position position="63"/>
    </location>
    <ligand>
        <name>5-hydroxyisourate</name>
        <dbReference type="ChEBI" id="CHEBI:18072"/>
    </ligand>
</feature>
<feature type="binding site" evidence="14">
    <location>
        <position position="230"/>
    </location>
    <ligand>
        <name>urate</name>
        <dbReference type="ChEBI" id="CHEBI:17775"/>
    </ligand>
</feature>
<dbReference type="PANTHER" id="PTHR42874">
    <property type="entry name" value="URICASE"/>
    <property type="match status" value="1"/>
</dbReference>
<feature type="binding site" evidence="14">
    <location>
        <position position="62"/>
    </location>
    <ligand>
        <name>O2</name>
        <dbReference type="ChEBI" id="CHEBI:15379"/>
    </ligand>
</feature>
<gene>
    <name evidence="16" type="ORF">DPMN_152901</name>
</gene>
<evidence type="ECO:0000256" key="2">
    <source>
        <dbReference type="ARBA" id="ARBA00004275"/>
    </source>
</evidence>
<comment type="subcellular location">
    <subcellularLocation>
        <location evidence="2 12">Peroxisome</location>
    </subcellularLocation>
</comment>
<evidence type="ECO:0000256" key="14">
    <source>
        <dbReference type="PIRSR" id="PIRSR000241-2"/>
    </source>
</evidence>
<feature type="binding site" evidence="14">
    <location>
        <position position="256"/>
    </location>
    <ligand>
        <name>urate</name>
        <dbReference type="ChEBI" id="CHEBI:17775"/>
    </ligand>
</feature>
<evidence type="ECO:0000256" key="11">
    <source>
        <dbReference type="ARBA" id="ARBA00048818"/>
    </source>
</evidence>
<protein>
    <recommendedName>
        <fullName evidence="6 12">Uricase</fullName>
        <ecNumber evidence="5 12">1.7.3.3</ecNumber>
    </recommendedName>
    <alternativeName>
        <fullName evidence="10 12">Urate oxidase</fullName>
    </alternativeName>
</protein>
<name>A0A9D4J5L0_DREPO</name>
<feature type="active site" description="Charge relay system" evidence="13">
    <location>
        <position position="258"/>
    </location>
</feature>
<accession>A0A9D4J5L0</accession>
<evidence type="ECO:0000256" key="15">
    <source>
        <dbReference type="RuleBase" id="RU004455"/>
    </source>
</evidence>
<dbReference type="FunFam" id="3.10.270.10:FF:000001">
    <property type="entry name" value="Uricase"/>
    <property type="match status" value="1"/>
</dbReference>
<evidence type="ECO:0000256" key="1">
    <source>
        <dbReference type="ARBA" id="ARBA00003860"/>
    </source>
</evidence>
<reference evidence="16" key="2">
    <citation type="submission" date="2020-11" db="EMBL/GenBank/DDBJ databases">
        <authorList>
            <person name="McCartney M.A."/>
            <person name="Auch B."/>
            <person name="Kono T."/>
            <person name="Mallez S."/>
            <person name="Becker A."/>
            <person name="Gohl D.M."/>
            <person name="Silverstein K.A.T."/>
            <person name="Koren S."/>
            <person name="Bechman K.B."/>
            <person name="Herman A."/>
            <person name="Abrahante J.E."/>
            <person name="Garbe J."/>
        </authorList>
    </citation>
    <scope>NUCLEOTIDE SEQUENCE</scope>
    <source>
        <strain evidence="16">Duluth1</strain>
        <tissue evidence="16">Whole animal</tissue>
    </source>
</reference>
<evidence type="ECO:0000256" key="8">
    <source>
        <dbReference type="ARBA" id="ARBA00023002"/>
    </source>
</evidence>
<feature type="binding site" evidence="14">
    <location>
        <position position="256"/>
    </location>
    <ligand>
        <name>O2</name>
        <dbReference type="ChEBI" id="CHEBI:15379"/>
    </ligand>
</feature>
<reference evidence="16" key="1">
    <citation type="journal article" date="2019" name="bioRxiv">
        <title>The Genome of the Zebra Mussel, Dreissena polymorpha: A Resource for Invasive Species Research.</title>
        <authorList>
            <person name="McCartney M.A."/>
            <person name="Auch B."/>
            <person name="Kono T."/>
            <person name="Mallez S."/>
            <person name="Zhang Y."/>
            <person name="Obille A."/>
            <person name="Becker A."/>
            <person name="Abrahante J.E."/>
            <person name="Garbe J."/>
            <person name="Badalamenti J.P."/>
            <person name="Herman A."/>
            <person name="Mangelson H."/>
            <person name="Liachko I."/>
            <person name="Sullivan S."/>
            <person name="Sone E.D."/>
            <person name="Koren S."/>
            <person name="Silverstein K.A.T."/>
            <person name="Beckman K.B."/>
            <person name="Gohl D.M."/>
        </authorList>
    </citation>
    <scope>NUCLEOTIDE SEQUENCE</scope>
    <source>
        <strain evidence="16">Duluth1</strain>
        <tissue evidence="16">Whole animal</tissue>
    </source>
</reference>
<keyword evidence="8 12" id="KW-0560">Oxidoreductase</keyword>
<dbReference type="Pfam" id="PF01014">
    <property type="entry name" value="Uricase"/>
    <property type="match status" value="2"/>
</dbReference>
<proteinExistence type="inferred from homology"/>
<evidence type="ECO:0000313" key="17">
    <source>
        <dbReference type="Proteomes" id="UP000828390"/>
    </source>
</evidence>
<dbReference type="GO" id="GO:0006145">
    <property type="term" value="P:purine nucleobase catabolic process"/>
    <property type="evidence" value="ECO:0007669"/>
    <property type="project" value="TreeGrafter"/>
</dbReference>
<evidence type="ECO:0000256" key="7">
    <source>
        <dbReference type="ARBA" id="ARBA00022631"/>
    </source>
</evidence>
<feature type="binding site" evidence="14">
    <location>
        <position position="62"/>
    </location>
    <ligand>
        <name>5-hydroxyisourate</name>
        <dbReference type="ChEBI" id="CHEBI:18072"/>
    </ligand>
</feature>
<comment type="pathway">
    <text evidence="3 12">Purine metabolism; urate degradation; (S)-allantoin from urate: step 1/3.</text>
</comment>
<dbReference type="PANTHER" id="PTHR42874:SF1">
    <property type="entry name" value="URICASE"/>
    <property type="match status" value="1"/>
</dbReference>
<dbReference type="SUPFAM" id="SSF55620">
    <property type="entry name" value="Tetrahydrobiopterin biosynthesis enzymes-like"/>
    <property type="match status" value="2"/>
</dbReference>
<dbReference type="EMBL" id="JAIWYP010000007">
    <property type="protein sequence ID" value="KAH3799295.1"/>
    <property type="molecule type" value="Genomic_DNA"/>
</dbReference>
<evidence type="ECO:0000256" key="6">
    <source>
        <dbReference type="ARBA" id="ARBA00017098"/>
    </source>
</evidence>
<keyword evidence="9 12" id="KW-0576">Peroxisome</keyword>
<dbReference type="PRINTS" id="PR00093">
    <property type="entry name" value="URICASE"/>
</dbReference>
<feature type="binding site" evidence="14">
    <location>
        <position position="229"/>
    </location>
    <ligand>
        <name>urate</name>
        <dbReference type="ChEBI" id="CHEBI:17775"/>
    </ligand>
</feature>
<keyword evidence="7 12" id="KW-0659">Purine metabolism</keyword>
<sequence length="303" mass="34469">MTSDEVKTEFVVSDYGKTNVKLLFVRKGQSKHLIKELEVSSALTLNNHRDYVFGDNSDIVATDTQKNTVYILAKKHGIKNIETFALILSNHFLSKYPHVVATKISVQEYPWKRVQMDGQPHNHAFQYIADCTRVCEVNQKRNEKPVVMSGIRDLRVLKTTQSAFKNFHQDEYRTLPDTDDRVFSTVVTASWWYNTASGFCFDKAWETVKATIMEKFAGPADKGVFSASVQHTLYISSQAALSRIPQMDHIEITLPNKHYFDVDFTRFPQVEFAGSENNHVYLGVDKPSGNIHAKVKRAASAKL</sequence>
<feature type="binding site" evidence="14">
    <location>
        <position position="62"/>
    </location>
    <ligand>
        <name>urate</name>
        <dbReference type="ChEBI" id="CHEBI:17775"/>
    </ligand>
</feature>
<dbReference type="OrthoDB" id="9992118at2759"/>
<evidence type="ECO:0000256" key="4">
    <source>
        <dbReference type="ARBA" id="ARBA00009760"/>
    </source>
</evidence>
<comment type="function">
    <text evidence="1 12 15">Catalyzes the oxidation of uric acid to 5-hydroxyisourate, which is further processed to form (S)-allantoin.</text>
</comment>
<feature type="binding site" evidence="14">
    <location>
        <position position="164"/>
    </location>
    <ligand>
        <name>urate</name>
        <dbReference type="ChEBI" id="CHEBI:17775"/>
    </ligand>
</feature>
<evidence type="ECO:0000256" key="10">
    <source>
        <dbReference type="ARBA" id="ARBA00031317"/>
    </source>
</evidence>
<feature type="binding site" evidence="14">
    <location>
        <position position="63"/>
    </location>
    <ligand>
        <name>urate</name>
        <dbReference type="ChEBI" id="CHEBI:17775"/>
    </ligand>
</feature>
<evidence type="ECO:0000256" key="9">
    <source>
        <dbReference type="ARBA" id="ARBA00023140"/>
    </source>
</evidence>
<feature type="active site" description="Charge relay system" evidence="13">
    <location>
        <position position="17"/>
    </location>
</feature>
<evidence type="ECO:0000256" key="13">
    <source>
        <dbReference type="PIRSR" id="PIRSR000241-1"/>
    </source>
</evidence>
<dbReference type="GO" id="GO:0019628">
    <property type="term" value="P:urate catabolic process"/>
    <property type="evidence" value="ECO:0007669"/>
    <property type="project" value="UniProtKB-ARBA"/>
</dbReference>
<dbReference type="GO" id="GO:0004846">
    <property type="term" value="F:urate oxidase activity"/>
    <property type="evidence" value="ECO:0007669"/>
    <property type="project" value="UniProtKB-EC"/>
</dbReference>
<evidence type="ECO:0000256" key="5">
    <source>
        <dbReference type="ARBA" id="ARBA00012598"/>
    </source>
</evidence>
<feature type="binding site" evidence="14">
    <location>
        <position position="181"/>
    </location>
    <ligand>
        <name>urate</name>
        <dbReference type="ChEBI" id="CHEBI:17775"/>
    </ligand>
</feature>